<dbReference type="NCBIfam" id="NF045894">
    <property type="entry name" value="PKS_plus_SDR"/>
    <property type="match status" value="1"/>
</dbReference>
<dbReference type="SUPFAM" id="SSF53901">
    <property type="entry name" value="Thiolase-like"/>
    <property type="match status" value="1"/>
</dbReference>
<dbReference type="PANTHER" id="PTHR43775:SF51">
    <property type="entry name" value="INACTIVE PHENOLPHTHIOCEROL SYNTHESIS POLYKETIDE SYNTHASE TYPE I PKS1-RELATED"/>
    <property type="match status" value="1"/>
</dbReference>
<feature type="domain" description="Ketosynthase family 3 (KS3)" evidence="9">
    <location>
        <begin position="34"/>
        <end position="460"/>
    </location>
</feature>
<dbReference type="Gene3D" id="1.10.1200.10">
    <property type="entry name" value="ACP-like"/>
    <property type="match status" value="1"/>
</dbReference>
<dbReference type="Pfam" id="PF00550">
    <property type="entry name" value="PP-binding"/>
    <property type="match status" value="1"/>
</dbReference>
<evidence type="ECO:0000256" key="5">
    <source>
        <dbReference type="ARBA" id="ARBA00023194"/>
    </source>
</evidence>
<dbReference type="PROSITE" id="PS00012">
    <property type="entry name" value="PHOSPHOPANTETHEINE"/>
    <property type="match status" value="1"/>
</dbReference>
<sequence length="1660" mass="174086">MSGTEEKLRQYLKRVTADLGQTRQRLHEAEDRNRQPVAVVAAACRYPGGVTCPEELWDLVDSGGDGITGFPADRGWDLEGLYDPDPDQPWTSYVRDGGFLHDAHQFDAGFFGISPREALSMDPQQRLLLEVSWELFERAGIDPASLKGSPTGVYAGVSSQDYMSRMPRVPEGFEGYATTGTLASVVSGRVAYSFGLEGPAVTVDTACSSSLVAIHLAAQALRQGDCSLALAGGVTALTTPTAFAEFSRQRGLAPDGRCKSFAASADGTGFSEGVGLVLLERLSEAQRNGHRILAVVRGSAVTQDGASNGLTAPSDASQERVIQQALTNARLPPDQVDAVEAHGTGTTLGDPIEAQALLATYGRERPAERPLWLGSVKSNIGHTQAAAGVAGVIKMVQALRHGTLPATLHIDEPSPHVDWESGAVRLLTEPVAWPRGERPRRAAISAFGISGTNAHLILEQAEEPGTEEPGTERAPAEPVPAEVDGVVPWAVSGRTAQALRAQASALVARLAPEPELSAAEVGWSLATTRSAFEHRAVVLGEDRDELLAGMRALAAGEPHPGVVSPEAPAAPAAAPVLVFPGQGAQWAGMGAELLDASPAFAARVAACEEALAPHVDWSLGEVLRGDGAELSRVDVVQPVLWAMMVSLAAVWAEHGVVPGAVVGHSQGEIAAACVAGALSLEDGARVVALRSRALRRLAGGGAMASLATDRERAGELAQQADGVGVAAVNGPSSTVVSGPPEQVAAVVAAAEAAGLRARMIDVDYASHSAQVDQIAEEVTEALSGVAPAASDVVFYSAVTAAPLEAASLEGGYWLTNLREPVRFEEAVRSLLDDGYRVFIEASSHPVLTVGMQETFERAGVEAATVPTLQRDRGGQTQLVRSLAQAFTAGVRVDWTSLLPARQPGQAFELPTYAFQRRRYWVAPPAVRPGSGADGPNGHHDPAEARLWQAIEESDVEELTGVLHLDQDGPDVEQLRPALPILSSWRRRHREQSVLDSWRYRADWVPLDSAPGSVPGSAPLAGTWLLVLPAGWDGHPLVQSTAEGLREQGAAVRLCPVSTGAADRPLLAEQFAELAADTDPAGLLSLLALDEAPLPDHPAVPAGLTALTALVQALADAGLDAPLWCLTQGAVAVSATDPLTSPAQAQTWGLGRVAALEHPRLWGGLVDLPASPDHRTPARLAALLATGRTEEREDQVAIRASGTLARRLRRAPAGSTNGSSPWRPEGTTLITGGTGGLGGHLARWLAEQGAPHLLLVSRSGPDAPGAAALSQEIAALGSEATVAACDIADRSALEHLLGTIPDERPLTAVIHAAGLPENCPFSDIDLPHLEEILRPKSHGAAQLHELTRDLDLSAFVLFSSGAAAWGSGLQGCYAAANAYLDALAEHRRSLGLPATSLAWGPWGDSGMASDEAALAFFGRRGLAPLDPGLAVKSLHRALDHHDTAVAVADIDWEKFPAAFTTQRPSPLISELAATGEAGAVQEATEGGAHPLLQQLADSGPAQQRLILLRHVQTHVAAVLGHPDPDAIRPGRPFQELGFDSLTAVQLRNQLVHTTGLSLPPTLVFDHPSPNALADLLRGKLLDETAATEGPVLSGLDTWDASCDPAALDGAARRRVAQRLELLLAKWSPADDQGERSAAHRELESATAEDIFHLISDEFGKS</sequence>
<keyword evidence="3" id="KW-0597">Phosphoprotein</keyword>
<dbReference type="SUPFAM" id="SSF55048">
    <property type="entry name" value="Probable ACP-binding domain of malonyl-CoA ACP transacylase"/>
    <property type="match status" value="1"/>
</dbReference>
<evidence type="ECO:0000256" key="6">
    <source>
        <dbReference type="ARBA" id="ARBA00023268"/>
    </source>
</evidence>
<dbReference type="InterPro" id="IPR014030">
    <property type="entry name" value="Ketoacyl_synth_N"/>
</dbReference>
<dbReference type="Pfam" id="PF00698">
    <property type="entry name" value="Acyl_transf_1"/>
    <property type="match status" value="1"/>
</dbReference>
<protein>
    <submittedName>
        <fullName evidence="10">SDR family NAD(P)-dependent oxidoreductase</fullName>
    </submittedName>
</protein>
<dbReference type="SMART" id="SM01294">
    <property type="entry name" value="PKS_PP_betabranch"/>
    <property type="match status" value="1"/>
</dbReference>
<dbReference type="Pfam" id="PF08659">
    <property type="entry name" value="KR"/>
    <property type="match status" value="1"/>
</dbReference>
<dbReference type="Gene3D" id="6.10.140.1830">
    <property type="match status" value="1"/>
</dbReference>
<dbReference type="Gene3D" id="3.40.366.10">
    <property type="entry name" value="Malonyl-Coenzyme A Acyl Carrier Protein, domain 2"/>
    <property type="match status" value="1"/>
</dbReference>
<reference evidence="10 11" key="1">
    <citation type="submission" date="2020-02" db="EMBL/GenBank/DDBJ databases">
        <title>Whole-genome analyses of novel actinobacteria.</title>
        <authorList>
            <person name="Sahin N."/>
            <person name="Tatar D."/>
        </authorList>
    </citation>
    <scope>NUCLEOTIDE SEQUENCE [LARGE SCALE GENOMIC DNA]</scope>
    <source>
        <strain evidence="10 11">SB3404</strain>
    </source>
</reference>
<name>A0A6G4X3C0_9ACTN</name>
<dbReference type="InterPro" id="IPR009081">
    <property type="entry name" value="PP-bd_ACP"/>
</dbReference>
<dbReference type="SMART" id="SM00822">
    <property type="entry name" value="PKS_KR"/>
    <property type="match status" value="1"/>
</dbReference>
<dbReference type="RefSeq" id="WP_165301676.1">
    <property type="nucleotide sequence ID" value="NZ_JAAKZZ010000384.1"/>
</dbReference>
<keyword evidence="11" id="KW-1185">Reference proteome</keyword>
<dbReference type="InterPro" id="IPR016039">
    <property type="entry name" value="Thiolase-like"/>
</dbReference>
<dbReference type="InterPro" id="IPR050091">
    <property type="entry name" value="PKS_NRPS_Biosynth_Enz"/>
</dbReference>
<comment type="cofactor">
    <cofactor evidence="1">
        <name>pantetheine 4'-phosphate</name>
        <dbReference type="ChEBI" id="CHEBI:47942"/>
    </cofactor>
</comment>
<dbReference type="InterPro" id="IPR020806">
    <property type="entry name" value="PKS_PP-bd"/>
</dbReference>
<organism evidence="10 11">
    <name type="scientific">Streptomyces boncukensis</name>
    <dbReference type="NCBI Taxonomy" id="2711219"/>
    <lineage>
        <taxon>Bacteria</taxon>
        <taxon>Bacillati</taxon>
        <taxon>Actinomycetota</taxon>
        <taxon>Actinomycetes</taxon>
        <taxon>Kitasatosporales</taxon>
        <taxon>Streptomycetaceae</taxon>
        <taxon>Streptomyces</taxon>
    </lineage>
</organism>
<feature type="domain" description="Carrier" evidence="8">
    <location>
        <begin position="1504"/>
        <end position="1579"/>
    </location>
</feature>
<dbReference type="InterPro" id="IPR016035">
    <property type="entry name" value="Acyl_Trfase/lysoPLipase"/>
</dbReference>
<dbReference type="InterPro" id="IPR014043">
    <property type="entry name" value="Acyl_transferase_dom"/>
</dbReference>
<dbReference type="CDD" id="cd00833">
    <property type="entry name" value="PKS"/>
    <property type="match status" value="1"/>
</dbReference>
<dbReference type="Pfam" id="PF18369">
    <property type="entry name" value="PKS_DE"/>
    <property type="match status" value="1"/>
</dbReference>
<dbReference type="GO" id="GO:0033068">
    <property type="term" value="P:macrolide biosynthetic process"/>
    <property type="evidence" value="ECO:0007669"/>
    <property type="project" value="UniProtKB-ARBA"/>
</dbReference>
<dbReference type="Pfam" id="PF16197">
    <property type="entry name" value="KAsynt_C_assoc"/>
    <property type="match status" value="1"/>
</dbReference>
<dbReference type="SMART" id="SM00827">
    <property type="entry name" value="PKS_AT"/>
    <property type="match status" value="1"/>
</dbReference>
<evidence type="ECO:0000256" key="3">
    <source>
        <dbReference type="ARBA" id="ARBA00022553"/>
    </source>
</evidence>
<evidence type="ECO:0000313" key="10">
    <source>
        <dbReference type="EMBL" id="NGO72005.1"/>
    </source>
</evidence>
<dbReference type="GO" id="GO:0004312">
    <property type="term" value="F:fatty acid synthase activity"/>
    <property type="evidence" value="ECO:0007669"/>
    <property type="project" value="TreeGrafter"/>
</dbReference>
<dbReference type="Gene3D" id="3.30.70.3290">
    <property type="match status" value="1"/>
</dbReference>
<dbReference type="Gene3D" id="3.40.50.720">
    <property type="entry name" value="NAD(P)-binding Rossmann-like Domain"/>
    <property type="match status" value="1"/>
</dbReference>
<dbReference type="GO" id="GO:0006633">
    <property type="term" value="P:fatty acid biosynthetic process"/>
    <property type="evidence" value="ECO:0007669"/>
    <property type="project" value="InterPro"/>
</dbReference>
<dbReference type="Proteomes" id="UP000477722">
    <property type="component" value="Unassembled WGS sequence"/>
</dbReference>
<dbReference type="SUPFAM" id="SSF101173">
    <property type="entry name" value="Docking domain B of the erythromycin polyketide synthase (DEBS)"/>
    <property type="match status" value="1"/>
</dbReference>
<dbReference type="InterPro" id="IPR013968">
    <property type="entry name" value="PKS_KR"/>
</dbReference>
<gene>
    <name evidence="10" type="ORF">G5C65_27390</name>
</gene>
<dbReference type="Pfam" id="PF08990">
    <property type="entry name" value="Docking"/>
    <property type="match status" value="1"/>
</dbReference>
<dbReference type="FunFam" id="3.40.47.10:FF:000019">
    <property type="entry name" value="Polyketide synthase type I"/>
    <property type="match status" value="1"/>
</dbReference>
<dbReference type="Pfam" id="PF02801">
    <property type="entry name" value="Ketoacyl-synt_C"/>
    <property type="match status" value="1"/>
</dbReference>
<proteinExistence type="predicted"/>
<evidence type="ECO:0000256" key="4">
    <source>
        <dbReference type="ARBA" id="ARBA00022679"/>
    </source>
</evidence>
<dbReference type="PROSITE" id="PS50075">
    <property type="entry name" value="CARRIER"/>
    <property type="match status" value="1"/>
</dbReference>
<dbReference type="InterPro" id="IPR001227">
    <property type="entry name" value="Ac_transferase_dom_sf"/>
</dbReference>
<dbReference type="InterPro" id="IPR041618">
    <property type="entry name" value="PKS_DE"/>
</dbReference>
<dbReference type="FunFam" id="3.40.366.10:FF:000002">
    <property type="entry name" value="Probable polyketide synthase 2"/>
    <property type="match status" value="1"/>
</dbReference>
<dbReference type="CDD" id="cd08952">
    <property type="entry name" value="KR_1_SDR_x"/>
    <property type="match status" value="1"/>
</dbReference>
<dbReference type="GO" id="GO:0004315">
    <property type="term" value="F:3-oxoacyl-[acyl-carrier-protein] synthase activity"/>
    <property type="evidence" value="ECO:0007669"/>
    <property type="project" value="InterPro"/>
</dbReference>
<dbReference type="InterPro" id="IPR057326">
    <property type="entry name" value="KR_dom"/>
</dbReference>
<dbReference type="InterPro" id="IPR018201">
    <property type="entry name" value="Ketoacyl_synth_AS"/>
</dbReference>
<keyword evidence="6" id="KW-0511">Multifunctional enzyme</keyword>
<dbReference type="FunFam" id="1.10.1200.10:FF:000007">
    <property type="entry name" value="Probable polyketide synthase pks17"/>
    <property type="match status" value="1"/>
</dbReference>
<dbReference type="InterPro" id="IPR036291">
    <property type="entry name" value="NAD(P)-bd_dom_sf"/>
</dbReference>
<dbReference type="SUPFAM" id="SSF52151">
    <property type="entry name" value="FabD/lysophospholipase-like"/>
    <property type="match status" value="1"/>
</dbReference>
<evidence type="ECO:0000313" key="11">
    <source>
        <dbReference type="Proteomes" id="UP000477722"/>
    </source>
</evidence>
<dbReference type="SUPFAM" id="SSF51735">
    <property type="entry name" value="NAD(P)-binding Rossmann-fold domains"/>
    <property type="match status" value="2"/>
</dbReference>
<evidence type="ECO:0000259" key="9">
    <source>
        <dbReference type="PROSITE" id="PS52004"/>
    </source>
</evidence>
<dbReference type="SUPFAM" id="SSF47336">
    <property type="entry name" value="ACP-like"/>
    <property type="match status" value="1"/>
</dbReference>
<dbReference type="SMART" id="SM00825">
    <property type="entry name" value="PKS_KS"/>
    <property type="match status" value="1"/>
</dbReference>
<dbReference type="PANTHER" id="PTHR43775">
    <property type="entry name" value="FATTY ACID SYNTHASE"/>
    <property type="match status" value="1"/>
</dbReference>
<keyword evidence="4" id="KW-0808">Transferase</keyword>
<dbReference type="PROSITE" id="PS00606">
    <property type="entry name" value="KS3_1"/>
    <property type="match status" value="1"/>
</dbReference>
<keyword evidence="5" id="KW-0045">Antibiotic biosynthesis</keyword>
<accession>A0A6G4X3C0</accession>
<evidence type="ECO:0000256" key="7">
    <source>
        <dbReference type="ARBA" id="ARBA00023315"/>
    </source>
</evidence>
<keyword evidence="7" id="KW-0012">Acyltransferase</keyword>
<dbReference type="SMART" id="SM00823">
    <property type="entry name" value="PKS_PP"/>
    <property type="match status" value="1"/>
</dbReference>
<evidence type="ECO:0000256" key="2">
    <source>
        <dbReference type="ARBA" id="ARBA00022450"/>
    </source>
</evidence>
<dbReference type="GO" id="GO:0031177">
    <property type="term" value="F:phosphopantetheine binding"/>
    <property type="evidence" value="ECO:0007669"/>
    <property type="project" value="InterPro"/>
</dbReference>
<dbReference type="PROSITE" id="PS52004">
    <property type="entry name" value="KS3_2"/>
    <property type="match status" value="1"/>
</dbReference>
<dbReference type="InterPro" id="IPR036736">
    <property type="entry name" value="ACP-like_sf"/>
</dbReference>
<comment type="caution">
    <text evidence="10">The sequence shown here is derived from an EMBL/GenBank/DDBJ whole genome shotgun (WGS) entry which is preliminary data.</text>
</comment>
<dbReference type="InterPro" id="IPR016036">
    <property type="entry name" value="Malonyl_transacylase_ACP-bd"/>
</dbReference>
<dbReference type="InterPro" id="IPR036299">
    <property type="entry name" value="Polyketide_synth_docking_sf"/>
</dbReference>
<dbReference type="InterPro" id="IPR032821">
    <property type="entry name" value="PKS_assoc"/>
</dbReference>
<dbReference type="InterPro" id="IPR014031">
    <property type="entry name" value="Ketoacyl_synth_C"/>
</dbReference>
<keyword evidence="2" id="KW-0596">Phosphopantetheine</keyword>
<evidence type="ECO:0000259" key="8">
    <source>
        <dbReference type="PROSITE" id="PS50075"/>
    </source>
</evidence>
<dbReference type="EMBL" id="JAAKZZ010000384">
    <property type="protein sequence ID" value="NGO72005.1"/>
    <property type="molecule type" value="Genomic_DNA"/>
</dbReference>
<dbReference type="InterPro" id="IPR020841">
    <property type="entry name" value="PKS_Beta-ketoAc_synthase_dom"/>
</dbReference>
<dbReference type="Pfam" id="PF00109">
    <property type="entry name" value="ketoacyl-synt"/>
    <property type="match status" value="1"/>
</dbReference>
<dbReference type="InterPro" id="IPR015083">
    <property type="entry name" value="NorB/c/GfsB-D-like_docking"/>
</dbReference>
<dbReference type="InterPro" id="IPR006162">
    <property type="entry name" value="Ppantetheine_attach_site"/>
</dbReference>
<evidence type="ECO:0000256" key="1">
    <source>
        <dbReference type="ARBA" id="ARBA00001957"/>
    </source>
</evidence>
<dbReference type="Gene3D" id="3.40.47.10">
    <property type="match status" value="1"/>
</dbReference>